<dbReference type="STRING" id="1071381.G8BNX6"/>
<dbReference type="GO" id="GO:0006368">
    <property type="term" value="P:transcription elongation by RNA polymerase II"/>
    <property type="evidence" value="ECO:0007669"/>
    <property type="project" value="EnsemblFungi"/>
</dbReference>
<keyword evidence="2" id="KW-1185">Reference proteome</keyword>
<dbReference type="AlphaFoldDB" id="G8BNX6"/>
<reference evidence="1 2" key="1">
    <citation type="journal article" date="2011" name="Proc. Natl. Acad. Sci. U.S.A.">
        <title>Evolutionary erosion of yeast sex chromosomes by mating-type switching accidents.</title>
        <authorList>
            <person name="Gordon J.L."/>
            <person name="Armisen D."/>
            <person name="Proux-Wera E."/>
            <person name="Oheigeartaigh S.S."/>
            <person name="Byrne K.P."/>
            <person name="Wolfe K.H."/>
        </authorList>
    </citation>
    <scope>NUCLEOTIDE SEQUENCE [LARGE SCALE GENOMIC DNA]</scope>
    <source>
        <strain evidence="2">ATCC 24235 / CBS 4417 / NBRC 1672 / NRRL Y-8282 / UCD 70-5</strain>
    </source>
</reference>
<dbReference type="eggNOG" id="ENOG502RXUV">
    <property type="taxonomic scope" value="Eukaryota"/>
</dbReference>
<dbReference type="GO" id="GO:0000445">
    <property type="term" value="C:THO complex part of transcription export complex"/>
    <property type="evidence" value="ECO:0007669"/>
    <property type="project" value="EnsemblFungi"/>
</dbReference>
<dbReference type="Pfam" id="PF09432">
    <property type="entry name" value="THP2"/>
    <property type="match status" value="1"/>
</dbReference>
<dbReference type="Proteomes" id="UP000005666">
    <property type="component" value="Chromosome 1"/>
</dbReference>
<dbReference type="GO" id="GO:0006310">
    <property type="term" value="P:DNA recombination"/>
    <property type="evidence" value="ECO:0007669"/>
    <property type="project" value="EnsemblFungi"/>
</dbReference>
<dbReference type="GO" id="GO:0003676">
    <property type="term" value="F:nucleic acid binding"/>
    <property type="evidence" value="ECO:0007669"/>
    <property type="project" value="EnsemblFungi"/>
</dbReference>
<dbReference type="RefSeq" id="XP_003684038.1">
    <property type="nucleotide sequence ID" value="XM_003683990.1"/>
</dbReference>
<gene>
    <name evidence="1" type="primary">TPHA0A05300</name>
    <name evidence="1" type="ordered locus">TPHA_0A05300</name>
</gene>
<dbReference type="HOGENOM" id="CLU_091043_0_0_1"/>
<sequence length="268" mass="31039">MMRSDDETAGRAYSAEDYFEALCAEEENVHANYGELKKMVSILKDLTNEDSSDEELISKLKELEKVHYAVKKSTADLKFSKFKVRNTEVNVIENSKLNGNNDYQHDLIGNKINEVENIKEYIETIENLNSDLMIYTNLLGRLSVGLIQQVQVSNTENSEIMINDYPPPEEIVSILEKFNTETTETDDLRGQLDDYLQKIKMDRAKYTLENEYLLKDSLLTLSKEVNYWRKEYDNLEMLMFSDGPNTIMKMMKNVDSLRLKVTGSDSFK</sequence>
<dbReference type="InterPro" id="IPR018557">
    <property type="entry name" value="THO_cplx_su_Thp2"/>
</dbReference>
<organism evidence="1 2">
    <name type="scientific">Tetrapisispora phaffii (strain ATCC 24235 / CBS 4417 / NBRC 1672 / NRRL Y-8282 / UCD 70-5)</name>
    <name type="common">Yeast</name>
    <name type="synonym">Fabospora phaffii</name>
    <dbReference type="NCBI Taxonomy" id="1071381"/>
    <lineage>
        <taxon>Eukaryota</taxon>
        <taxon>Fungi</taxon>
        <taxon>Dikarya</taxon>
        <taxon>Ascomycota</taxon>
        <taxon>Saccharomycotina</taxon>
        <taxon>Saccharomycetes</taxon>
        <taxon>Saccharomycetales</taxon>
        <taxon>Saccharomycetaceae</taxon>
        <taxon>Tetrapisispora</taxon>
    </lineage>
</organism>
<dbReference type="OrthoDB" id="4035012at2759"/>
<proteinExistence type="predicted"/>
<protein>
    <submittedName>
        <fullName evidence="1">Uncharacterized protein</fullName>
    </submittedName>
</protein>
<dbReference type="GO" id="GO:0006406">
    <property type="term" value="P:mRNA export from nucleus"/>
    <property type="evidence" value="ECO:0007669"/>
    <property type="project" value="EnsemblFungi"/>
</dbReference>
<dbReference type="KEGG" id="tpf:TPHA_0A05300"/>
<dbReference type="GeneID" id="11532419"/>
<name>G8BNX6_TETPH</name>
<accession>G8BNX6</accession>
<evidence type="ECO:0000313" key="1">
    <source>
        <dbReference type="EMBL" id="CCE61604.1"/>
    </source>
</evidence>
<evidence type="ECO:0000313" key="2">
    <source>
        <dbReference type="Proteomes" id="UP000005666"/>
    </source>
</evidence>
<dbReference type="OMA" id="EWDDIEM"/>
<dbReference type="GO" id="GO:0034063">
    <property type="term" value="P:stress granule assembly"/>
    <property type="evidence" value="ECO:0007669"/>
    <property type="project" value="EnsemblFungi"/>
</dbReference>
<dbReference type="GO" id="GO:0000446">
    <property type="term" value="C:nucleoplasmic THO complex"/>
    <property type="evidence" value="ECO:0007669"/>
    <property type="project" value="EnsemblFungi"/>
</dbReference>
<dbReference type="GO" id="GO:0097185">
    <property type="term" value="P:cellular response to azide"/>
    <property type="evidence" value="ECO:0007669"/>
    <property type="project" value="EnsemblFungi"/>
</dbReference>
<dbReference type="EMBL" id="HE612856">
    <property type="protein sequence ID" value="CCE61604.1"/>
    <property type="molecule type" value="Genomic_DNA"/>
</dbReference>